<reference evidence="2" key="2">
    <citation type="submission" date="2024-07" db="EMBL/GenBank/DDBJ databases">
        <title>Streptomyces haneummycinica sp. nov., a new antibiotic-producing actinobacterium isolated from marine sediment.</title>
        <authorList>
            <person name="Uemura M."/>
            <person name="Hamada M."/>
            <person name="Hirano S."/>
            <person name="Kobayashi K."/>
            <person name="Ohshiro T."/>
            <person name="Kobayashi T."/>
            <person name="Terahara T."/>
        </authorList>
    </citation>
    <scope>NUCLEOTIDE SEQUENCE</scope>
    <source>
        <strain evidence="2">KM77-8</strain>
    </source>
</reference>
<name>A0AAT9HI11_9ACTN</name>
<feature type="compositionally biased region" description="Basic and acidic residues" evidence="1">
    <location>
        <begin position="1"/>
        <end position="19"/>
    </location>
</feature>
<evidence type="ECO:0000313" key="2">
    <source>
        <dbReference type="EMBL" id="BFO16947.1"/>
    </source>
</evidence>
<proteinExistence type="predicted"/>
<evidence type="ECO:0000256" key="1">
    <source>
        <dbReference type="SAM" id="MobiDB-lite"/>
    </source>
</evidence>
<reference evidence="2" key="1">
    <citation type="submission" date="2024-06" db="EMBL/GenBank/DDBJ databases">
        <authorList>
            <consortium name="consrtm"/>
            <person name="Uemura M."/>
            <person name="Terahara T."/>
        </authorList>
    </citation>
    <scope>NUCLEOTIDE SEQUENCE</scope>
    <source>
        <strain evidence="2">KM77-8</strain>
    </source>
</reference>
<dbReference type="EMBL" id="AP035768">
    <property type="protein sequence ID" value="BFO16947.1"/>
    <property type="molecule type" value="Genomic_DNA"/>
</dbReference>
<gene>
    <name evidence="2" type="ORF">SHKM778_33350</name>
</gene>
<dbReference type="AlphaFoldDB" id="A0AAT9HI11"/>
<organism evidence="2">
    <name type="scientific">Streptomyces haneummycinicus</name>
    <dbReference type="NCBI Taxonomy" id="3074435"/>
    <lineage>
        <taxon>Bacteria</taxon>
        <taxon>Bacillati</taxon>
        <taxon>Actinomycetota</taxon>
        <taxon>Actinomycetes</taxon>
        <taxon>Kitasatosporales</taxon>
        <taxon>Streptomycetaceae</taxon>
        <taxon>Streptomyces</taxon>
    </lineage>
</organism>
<accession>A0AAT9HI11</accession>
<sequence length="74" mass="7456">MLPEGEPHGAAHPGRDAREACGPARRIGILGGRDVAEQDAAGAEGAARIELQRSPVESACAAPKVSGKWAAAGE</sequence>
<protein>
    <submittedName>
        <fullName evidence="2">Uncharacterized protein</fullName>
    </submittedName>
</protein>
<feature type="region of interest" description="Disordered" evidence="1">
    <location>
        <begin position="1"/>
        <end position="20"/>
    </location>
</feature>